<evidence type="ECO:0000256" key="2">
    <source>
        <dbReference type="ARBA" id="ARBA00022679"/>
    </source>
</evidence>
<evidence type="ECO:0000313" key="10">
    <source>
        <dbReference type="Proteomes" id="UP000703269"/>
    </source>
</evidence>
<dbReference type="NCBIfam" id="TIGR00516">
    <property type="entry name" value="acpS"/>
    <property type="match status" value="1"/>
</dbReference>
<dbReference type="GO" id="GO:0008897">
    <property type="term" value="F:holo-[acyl-carrier-protein] synthase activity"/>
    <property type="evidence" value="ECO:0007669"/>
    <property type="project" value="InterPro"/>
</dbReference>
<protein>
    <submittedName>
        <fullName evidence="9">4'-phosphopantetheinyl transferase</fullName>
    </submittedName>
</protein>
<reference evidence="9 10" key="1">
    <citation type="submission" date="2021-08" db="EMBL/GenBank/DDBJ databases">
        <title>Draft Genome Sequence of Phanerochaete sordida strain YK-624.</title>
        <authorList>
            <person name="Mori T."/>
            <person name="Dohra H."/>
            <person name="Suzuki T."/>
            <person name="Kawagishi H."/>
            <person name="Hirai H."/>
        </authorList>
    </citation>
    <scope>NUCLEOTIDE SEQUENCE [LARGE SCALE GENOMIC DNA]</scope>
    <source>
        <strain evidence="9 10">YK-624</strain>
    </source>
</reference>
<comment type="caution">
    <text evidence="9">The sequence shown here is derived from an EMBL/GenBank/DDBJ whole genome shotgun (WGS) entry which is preliminary data.</text>
</comment>
<dbReference type="NCBIfam" id="TIGR00556">
    <property type="entry name" value="pantethn_trn"/>
    <property type="match status" value="1"/>
</dbReference>
<evidence type="ECO:0000256" key="5">
    <source>
        <dbReference type="ARBA" id="ARBA00022842"/>
    </source>
</evidence>
<keyword evidence="3" id="KW-0479">Metal-binding</keyword>
<proteinExistence type="inferred from homology"/>
<keyword evidence="7" id="KW-0275">Fatty acid biosynthesis</keyword>
<keyword evidence="10" id="KW-1185">Reference proteome</keyword>
<evidence type="ECO:0000256" key="3">
    <source>
        <dbReference type="ARBA" id="ARBA00022723"/>
    </source>
</evidence>
<evidence type="ECO:0000256" key="4">
    <source>
        <dbReference type="ARBA" id="ARBA00022832"/>
    </source>
</evidence>
<dbReference type="AlphaFoldDB" id="A0A9P3FYN9"/>
<sequence length="126" mass="14194">MAILGIGVDVVHVPRIAALIRRRGTEPLAARILSPRELDDWRAVRDLSAQTRFLAVRWSVKEAAYKALFPVDRPTWKEFSVSRLQGNKPTLLYKPTRHSAASQAIFHCSVSHDGDYVFSTVLVEQP</sequence>
<dbReference type="InterPro" id="IPR008278">
    <property type="entry name" value="4-PPantetheinyl_Trfase_dom"/>
</dbReference>
<organism evidence="9 10">
    <name type="scientific">Phanerochaete sordida</name>
    <dbReference type="NCBI Taxonomy" id="48140"/>
    <lineage>
        <taxon>Eukaryota</taxon>
        <taxon>Fungi</taxon>
        <taxon>Dikarya</taxon>
        <taxon>Basidiomycota</taxon>
        <taxon>Agaricomycotina</taxon>
        <taxon>Agaricomycetes</taxon>
        <taxon>Polyporales</taxon>
        <taxon>Phanerochaetaceae</taxon>
        <taxon>Phanerochaete</taxon>
    </lineage>
</organism>
<dbReference type="InterPro" id="IPR004568">
    <property type="entry name" value="Ppantetheine-prot_Trfase_dom"/>
</dbReference>
<dbReference type="EMBL" id="BPQB01000001">
    <property type="protein sequence ID" value="GJE84600.1"/>
    <property type="molecule type" value="Genomic_DNA"/>
</dbReference>
<dbReference type="Gene3D" id="3.90.470.20">
    <property type="entry name" value="4'-phosphopantetheinyl transferase domain"/>
    <property type="match status" value="1"/>
</dbReference>
<keyword evidence="4" id="KW-0276">Fatty acid metabolism</keyword>
<name>A0A9P3FYN9_9APHY</name>
<evidence type="ECO:0000259" key="8">
    <source>
        <dbReference type="Pfam" id="PF01648"/>
    </source>
</evidence>
<dbReference type="SUPFAM" id="SSF56214">
    <property type="entry name" value="4'-phosphopantetheinyl transferase"/>
    <property type="match status" value="1"/>
</dbReference>
<evidence type="ECO:0000256" key="7">
    <source>
        <dbReference type="ARBA" id="ARBA00023160"/>
    </source>
</evidence>
<dbReference type="GO" id="GO:0006633">
    <property type="term" value="P:fatty acid biosynthetic process"/>
    <property type="evidence" value="ECO:0007669"/>
    <property type="project" value="UniProtKB-KW"/>
</dbReference>
<keyword evidence="5" id="KW-0460">Magnesium</keyword>
<dbReference type="InterPro" id="IPR037143">
    <property type="entry name" value="4-PPantetheinyl_Trfase_dom_sf"/>
</dbReference>
<keyword evidence="6" id="KW-0443">Lipid metabolism</keyword>
<keyword evidence="1" id="KW-0444">Lipid biosynthesis</keyword>
<dbReference type="Proteomes" id="UP000703269">
    <property type="component" value="Unassembled WGS sequence"/>
</dbReference>
<dbReference type="Pfam" id="PF01648">
    <property type="entry name" value="ACPS"/>
    <property type="match status" value="1"/>
</dbReference>
<accession>A0A9P3FYN9</accession>
<dbReference type="GO" id="GO:0000287">
    <property type="term" value="F:magnesium ion binding"/>
    <property type="evidence" value="ECO:0007669"/>
    <property type="project" value="InterPro"/>
</dbReference>
<gene>
    <name evidence="9" type="ORF">PsYK624_006760</name>
</gene>
<evidence type="ECO:0000256" key="1">
    <source>
        <dbReference type="ARBA" id="ARBA00022516"/>
    </source>
</evidence>
<keyword evidence="2 9" id="KW-0808">Transferase</keyword>
<dbReference type="InterPro" id="IPR002582">
    <property type="entry name" value="ACPS"/>
</dbReference>
<evidence type="ECO:0000313" key="9">
    <source>
        <dbReference type="EMBL" id="GJE84600.1"/>
    </source>
</evidence>
<dbReference type="OrthoDB" id="15433at2759"/>
<feature type="domain" description="4'-phosphopantetheinyl transferase" evidence="8">
    <location>
        <begin position="5"/>
        <end position="120"/>
    </location>
</feature>
<evidence type="ECO:0000256" key="6">
    <source>
        <dbReference type="ARBA" id="ARBA00023098"/>
    </source>
</evidence>
<dbReference type="HAMAP" id="MF_00101">
    <property type="entry name" value="AcpS"/>
    <property type="match status" value="1"/>
</dbReference>